<keyword evidence="8" id="KW-1185">Reference proteome</keyword>
<comment type="caution">
    <text evidence="7">The sequence shown here is derived from an EMBL/GenBank/DDBJ whole genome shotgun (WGS) entry which is preliminary data.</text>
</comment>
<dbReference type="InterPro" id="IPR012902">
    <property type="entry name" value="N_methyl_site"/>
</dbReference>
<reference evidence="7" key="1">
    <citation type="submission" date="2022-12" db="EMBL/GenBank/DDBJ databases">
        <title>Reference genome sequencing for broad-spectrum identification of bacterial and archaeal isolates by mass spectrometry.</title>
        <authorList>
            <person name="Sekiguchi Y."/>
            <person name="Tourlousse D.M."/>
        </authorList>
    </citation>
    <scope>NUCLEOTIDE SEQUENCE</scope>
    <source>
        <strain evidence="7">10succ1</strain>
    </source>
</reference>
<dbReference type="Proteomes" id="UP001144471">
    <property type="component" value="Unassembled WGS sequence"/>
</dbReference>
<evidence type="ECO:0000256" key="6">
    <source>
        <dbReference type="SAM" id="Phobius"/>
    </source>
</evidence>
<dbReference type="Gene3D" id="3.30.700.10">
    <property type="entry name" value="Glycoprotein, Type 4 Pilin"/>
    <property type="match status" value="1"/>
</dbReference>
<evidence type="ECO:0000256" key="2">
    <source>
        <dbReference type="ARBA" id="ARBA00022481"/>
    </source>
</evidence>
<keyword evidence="4 6" id="KW-1133">Transmembrane helix</keyword>
<evidence type="ECO:0000313" key="7">
    <source>
        <dbReference type="EMBL" id="GLI55556.1"/>
    </source>
</evidence>
<dbReference type="PANTHER" id="PTHR30093">
    <property type="entry name" value="GENERAL SECRETION PATHWAY PROTEIN G"/>
    <property type="match status" value="1"/>
</dbReference>
<dbReference type="Pfam" id="PF07963">
    <property type="entry name" value="N_methyl"/>
    <property type="match status" value="1"/>
</dbReference>
<evidence type="ECO:0000256" key="1">
    <source>
        <dbReference type="ARBA" id="ARBA00004167"/>
    </source>
</evidence>
<evidence type="ECO:0000256" key="3">
    <source>
        <dbReference type="ARBA" id="ARBA00022692"/>
    </source>
</evidence>
<dbReference type="InterPro" id="IPR000983">
    <property type="entry name" value="Bac_GSPG_pilin"/>
</dbReference>
<feature type="transmembrane region" description="Helical" evidence="6">
    <location>
        <begin position="6"/>
        <end position="26"/>
    </location>
</feature>
<evidence type="ECO:0000313" key="8">
    <source>
        <dbReference type="Proteomes" id="UP001144471"/>
    </source>
</evidence>
<comment type="subcellular location">
    <subcellularLocation>
        <location evidence="1">Membrane</location>
        <topology evidence="1">Single-pass membrane protein</topology>
    </subcellularLocation>
</comment>
<gene>
    <name evidence="7" type="ORF">PM10SUCC1_10700</name>
</gene>
<dbReference type="GO" id="GO:0016020">
    <property type="term" value="C:membrane"/>
    <property type="evidence" value="ECO:0007669"/>
    <property type="project" value="UniProtKB-SubCell"/>
</dbReference>
<name>A0A9W6GKN2_9FUSO</name>
<dbReference type="InterPro" id="IPR045584">
    <property type="entry name" value="Pilin-like"/>
</dbReference>
<dbReference type="EMBL" id="BSDY01000004">
    <property type="protein sequence ID" value="GLI55556.1"/>
    <property type="molecule type" value="Genomic_DNA"/>
</dbReference>
<dbReference type="NCBIfam" id="TIGR02532">
    <property type="entry name" value="IV_pilin_GFxxxE"/>
    <property type="match status" value="1"/>
</dbReference>
<protein>
    <recommendedName>
        <fullName evidence="9">Prepilin-type N-terminal cleavage/methylation domain-containing protein</fullName>
    </recommendedName>
</protein>
<dbReference type="SUPFAM" id="SSF54523">
    <property type="entry name" value="Pili subunits"/>
    <property type="match status" value="1"/>
</dbReference>
<dbReference type="GO" id="GO:0015627">
    <property type="term" value="C:type II protein secretion system complex"/>
    <property type="evidence" value="ECO:0007669"/>
    <property type="project" value="InterPro"/>
</dbReference>
<dbReference type="AlphaFoldDB" id="A0A9W6GKN2"/>
<organism evidence="7 8">
    <name type="scientific">Propionigenium maris DSM 9537</name>
    <dbReference type="NCBI Taxonomy" id="1123000"/>
    <lineage>
        <taxon>Bacteria</taxon>
        <taxon>Fusobacteriati</taxon>
        <taxon>Fusobacteriota</taxon>
        <taxon>Fusobacteriia</taxon>
        <taxon>Fusobacteriales</taxon>
        <taxon>Fusobacteriaceae</taxon>
        <taxon>Propionigenium</taxon>
    </lineage>
</organism>
<dbReference type="PANTHER" id="PTHR30093:SF44">
    <property type="entry name" value="TYPE II SECRETION SYSTEM CORE PROTEIN G"/>
    <property type="match status" value="1"/>
</dbReference>
<dbReference type="PRINTS" id="PR00813">
    <property type="entry name" value="BCTERIALGSPG"/>
</dbReference>
<evidence type="ECO:0000256" key="5">
    <source>
        <dbReference type="ARBA" id="ARBA00023136"/>
    </source>
</evidence>
<keyword evidence="5 6" id="KW-0472">Membrane</keyword>
<accession>A0A9W6GKN2</accession>
<evidence type="ECO:0000256" key="4">
    <source>
        <dbReference type="ARBA" id="ARBA00022989"/>
    </source>
</evidence>
<sequence>MKKNGFTLIELMVVITIIGLISSIALPRFVEITNSAKVANVQGNLSSMRTAIGMYNVKTGEYPRESQIIRNNNGEGPDLDAIFGGTDTKSREYKCALSDFFSKTKFSKTPAFFSNNIVEIYETAEVIYPASNYRTGNALYPFTPGNGTGGWIYREGDGALRAYLAKGAYGNSKINCPEF</sequence>
<keyword evidence="2" id="KW-0488">Methylation</keyword>
<dbReference type="GO" id="GO:0015628">
    <property type="term" value="P:protein secretion by the type II secretion system"/>
    <property type="evidence" value="ECO:0007669"/>
    <property type="project" value="InterPro"/>
</dbReference>
<proteinExistence type="predicted"/>
<evidence type="ECO:0008006" key="9">
    <source>
        <dbReference type="Google" id="ProtNLM"/>
    </source>
</evidence>
<dbReference type="RefSeq" id="WP_281834113.1">
    <property type="nucleotide sequence ID" value="NZ_BSDY01000004.1"/>
</dbReference>
<keyword evidence="3 6" id="KW-0812">Transmembrane</keyword>